<dbReference type="InterPro" id="IPR009004">
    <property type="entry name" value="Transposase_Mu_C"/>
</dbReference>
<name>A0A5E5R8D1_PSEAI</name>
<dbReference type="AlphaFoldDB" id="A0A5E5R8D1"/>
<dbReference type="GO" id="GO:0015074">
    <property type="term" value="P:DNA integration"/>
    <property type="evidence" value="ECO:0007669"/>
    <property type="project" value="InterPro"/>
</dbReference>
<dbReference type="InterPro" id="IPR009061">
    <property type="entry name" value="DNA-bd_dom_put_sf"/>
</dbReference>
<dbReference type="Gene3D" id="2.30.30.130">
    <property type="entry name" value="Transposase, Mu, C-terminal"/>
    <property type="match status" value="1"/>
</dbReference>
<dbReference type="RefSeq" id="WP_033938434.1">
    <property type="nucleotide sequence ID" value="NZ_FRSU01000489.1"/>
</dbReference>
<evidence type="ECO:0000313" key="3">
    <source>
        <dbReference type="EMBL" id="VVH83534.1"/>
    </source>
</evidence>
<dbReference type="Pfam" id="PF09299">
    <property type="entry name" value="Mu-transpos_C"/>
    <property type="match status" value="1"/>
</dbReference>
<dbReference type="InterPro" id="IPR036397">
    <property type="entry name" value="RNaseH_sf"/>
</dbReference>
<organism evidence="3">
    <name type="scientific">Pseudomonas aeruginosa</name>
    <dbReference type="NCBI Taxonomy" id="287"/>
    <lineage>
        <taxon>Bacteria</taxon>
        <taxon>Pseudomonadati</taxon>
        <taxon>Pseudomonadota</taxon>
        <taxon>Gammaproteobacteria</taxon>
        <taxon>Pseudomonadales</taxon>
        <taxon>Pseudomonadaceae</taxon>
        <taxon>Pseudomonas</taxon>
    </lineage>
</organism>
<dbReference type="SUPFAM" id="SSF53098">
    <property type="entry name" value="Ribonuclease H-like"/>
    <property type="match status" value="1"/>
</dbReference>
<gene>
    <name evidence="3" type="ORF">TUEID40_04729</name>
</gene>
<keyword evidence="3" id="KW-0238">DNA-binding</keyword>
<sequence length="690" mass="77744">MSEWFMPTKLAGLPGLPTTDRGVRKLAEREGWKKQKHSGRGGGYEYHVSALPKETRAALLNAALGEVATKVVRQETQLALVETNRQQLVADARQGVLHALDLMMARTGYSRKRSITLMLDMARLGQVEPQLLAMLKMARDPRGRPSADGLPSVRSLERFLDQAERGALVPKVRRPDMSVPDWAPAFMTIYQGPEKRSARAAHALLEKHWQGQMPSLDQVYAFLRKVGNVSREVGRMGEHEIKALRPFIRRDFTKLLPTDVYSCDGHTFDAEVQHPMHGRPFRPEITTIIDIRTRRIPGWSTGLAESALVVVDALRDACTKGGIPAIFYVDNGSGYVNHMMRDEAVGLMGRLGIDMKNSLPYNSQARGVIERVHQSLWIRAAKELPGYIGADMDRQAKLATFKLTRRAIAKGGTMPLMSWESFVAFCEQQIAEYNDRPHSSLPRIVDPNTGRRRHMTPNEAWALHEADGFSPMRVTDDEARPLFRPQVLRTVRRCELEFIGNRYFARELEEFHGDQVAVGYDIHDASKVWVYDGEGRFLCTAELNGNSRDYMPASYVERAREKRAEAREKRALAHLDEIRAERDGGYALEMDAPLSIPGLGTITPEQLRSRSAATLEVQAERIDEPRPAAAATQATTAQVFTLPTAPAQRYRQWCELAERQRSGLPIEPDAAQWFEVYPKSKEFAAQQRQA</sequence>
<evidence type="ECO:0000259" key="2">
    <source>
        <dbReference type="PROSITE" id="PS51702"/>
    </source>
</evidence>
<dbReference type="InterPro" id="IPR036388">
    <property type="entry name" value="WH-like_DNA-bd_sf"/>
</dbReference>
<evidence type="ECO:0000259" key="1">
    <source>
        <dbReference type="PROSITE" id="PS50994"/>
    </source>
</evidence>
<dbReference type="Pfam" id="PF02316">
    <property type="entry name" value="HTH_Tnp_Mu_1"/>
    <property type="match status" value="1"/>
</dbReference>
<dbReference type="InterPro" id="IPR015378">
    <property type="entry name" value="Transposase-like_Mu_C"/>
</dbReference>
<dbReference type="PROSITE" id="PS51702">
    <property type="entry name" value="HTH_MU"/>
    <property type="match status" value="1"/>
</dbReference>
<dbReference type="SUPFAM" id="SSF50610">
    <property type="entry name" value="mu transposase, C-terminal domain"/>
    <property type="match status" value="1"/>
</dbReference>
<dbReference type="Gene3D" id="3.30.420.10">
    <property type="entry name" value="Ribonuclease H-like superfamily/Ribonuclease H"/>
    <property type="match status" value="1"/>
</dbReference>
<dbReference type="InterPro" id="IPR012337">
    <property type="entry name" value="RNaseH-like_sf"/>
</dbReference>
<dbReference type="Gene3D" id="1.10.10.10">
    <property type="entry name" value="Winged helix-like DNA-binding domain superfamily/Winged helix DNA-binding domain"/>
    <property type="match status" value="1"/>
</dbReference>
<dbReference type="GO" id="GO:0003677">
    <property type="term" value="F:DNA binding"/>
    <property type="evidence" value="ECO:0007669"/>
    <property type="project" value="UniProtKB-KW"/>
</dbReference>
<feature type="domain" description="Integrase catalytic" evidence="1">
    <location>
        <begin position="253"/>
        <end position="423"/>
    </location>
</feature>
<dbReference type="InterPro" id="IPR001584">
    <property type="entry name" value="Integrase_cat-core"/>
</dbReference>
<dbReference type="SUPFAM" id="SSF46955">
    <property type="entry name" value="Putative DNA-binding domain"/>
    <property type="match status" value="1"/>
</dbReference>
<dbReference type="PROSITE" id="PS50994">
    <property type="entry name" value="INTEGRASE"/>
    <property type="match status" value="1"/>
</dbReference>
<dbReference type="EMBL" id="LR700248">
    <property type="protein sequence ID" value="VVH83534.1"/>
    <property type="molecule type" value="Genomic_DNA"/>
</dbReference>
<protein>
    <submittedName>
        <fullName evidence="3">Mu DNA-binding domain protein</fullName>
    </submittedName>
</protein>
<reference evidence="3" key="1">
    <citation type="submission" date="2019-09" db="EMBL/GenBank/DDBJ databases">
        <authorList>
            <person name="Gross C."/>
            <person name="Bohn E."/>
        </authorList>
    </citation>
    <scope>NUCLEOTIDE SEQUENCE</scope>
    <source>
        <strain evidence="3">ID40</strain>
    </source>
</reference>
<feature type="domain" description="HTH Mu-type" evidence="2">
    <location>
        <begin position="1"/>
        <end position="67"/>
    </location>
</feature>
<accession>A0A5E5R8D1</accession>
<dbReference type="InterPro" id="IPR003314">
    <property type="entry name" value="Mu-type_HTH"/>
</dbReference>
<proteinExistence type="predicted"/>